<protein>
    <recommendedName>
        <fullName evidence="3">AMP-dependent synthetase/ligase domain-containing protein</fullName>
    </recommendedName>
</protein>
<dbReference type="GO" id="GO:0005783">
    <property type="term" value="C:endoplasmic reticulum"/>
    <property type="evidence" value="ECO:0007669"/>
    <property type="project" value="TreeGrafter"/>
</dbReference>
<dbReference type="PANTHER" id="PTHR43272">
    <property type="entry name" value="LONG-CHAIN-FATTY-ACID--COA LIGASE"/>
    <property type="match status" value="1"/>
</dbReference>
<keyword evidence="2" id="KW-0067">ATP-binding</keyword>
<dbReference type="GO" id="GO:0004467">
    <property type="term" value="F:long-chain fatty acid-CoA ligase activity"/>
    <property type="evidence" value="ECO:0007669"/>
    <property type="project" value="TreeGrafter"/>
</dbReference>
<dbReference type="Gene3D" id="3.40.50.12780">
    <property type="entry name" value="N-terminal domain of ligase-like"/>
    <property type="match status" value="1"/>
</dbReference>
<evidence type="ECO:0000313" key="4">
    <source>
        <dbReference type="EMBL" id="OMJ84629.1"/>
    </source>
</evidence>
<dbReference type="SUPFAM" id="SSF56801">
    <property type="entry name" value="Acetyl-CoA synthetase-like"/>
    <property type="match status" value="1"/>
</dbReference>
<evidence type="ECO:0000259" key="3">
    <source>
        <dbReference type="Pfam" id="PF00501"/>
    </source>
</evidence>
<evidence type="ECO:0000256" key="1">
    <source>
        <dbReference type="ARBA" id="ARBA00022741"/>
    </source>
</evidence>
<gene>
    <name evidence="4" type="ORF">SteCoe_14221</name>
</gene>
<organism evidence="4 5">
    <name type="scientific">Stentor coeruleus</name>
    <dbReference type="NCBI Taxonomy" id="5963"/>
    <lineage>
        <taxon>Eukaryota</taxon>
        <taxon>Sar</taxon>
        <taxon>Alveolata</taxon>
        <taxon>Ciliophora</taxon>
        <taxon>Postciliodesmatophora</taxon>
        <taxon>Heterotrichea</taxon>
        <taxon>Heterotrichida</taxon>
        <taxon>Stentoridae</taxon>
        <taxon>Stentor</taxon>
    </lineage>
</organism>
<dbReference type="InterPro" id="IPR042099">
    <property type="entry name" value="ANL_N_sf"/>
</dbReference>
<name>A0A1R2C6L6_9CILI</name>
<evidence type="ECO:0000313" key="5">
    <source>
        <dbReference type="Proteomes" id="UP000187209"/>
    </source>
</evidence>
<keyword evidence="1" id="KW-0547">Nucleotide-binding</keyword>
<dbReference type="EMBL" id="MPUH01000263">
    <property type="protein sequence ID" value="OMJ84629.1"/>
    <property type="molecule type" value="Genomic_DNA"/>
</dbReference>
<dbReference type="GO" id="GO:0016020">
    <property type="term" value="C:membrane"/>
    <property type="evidence" value="ECO:0007669"/>
    <property type="project" value="TreeGrafter"/>
</dbReference>
<dbReference type="PANTHER" id="PTHR43272:SF33">
    <property type="entry name" value="AMP-BINDING DOMAIN-CONTAINING PROTEIN-RELATED"/>
    <property type="match status" value="1"/>
</dbReference>
<dbReference type="InterPro" id="IPR020845">
    <property type="entry name" value="AMP-binding_CS"/>
</dbReference>
<accession>A0A1R2C6L6</accession>
<dbReference type="GO" id="GO:0005524">
    <property type="term" value="F:ATP binding"/>
    <property type="evidence" value="ECO:0007669"/>
    <property type="project" value="UniProtKB-KW"/>
</dbReference>
<comment type="caution">
    <text evidence="4">The sequence shown here is derived from an EMBL/GenBank/DDBJ whole genome shotgun (WGS) entry which is preliminary data.</text>
</comment>
<dbReference type="PROSITE" id="PS00455">
    <property type="entry name" value="AMP_BINDING"/>
    <property type="match status" value="1"/>
</dbReference>
<evidence type="ECO:0000256" key="2">
    <source>
        <dbReference type="ARBA" id="ARBA00022840"/>
    </source>
</evidence>
<dbReference type="OrthoDB" id="1700726at2759"/>
<dbReference type="Pfam" id="PF00501">
    <property type="entry name" value="AMP-binding"/>
    <property type="match status" value="1"/>
</dbReference>
<sequence>MGGGNIKPKIEYMQEVPNSKIPGSSAIYRNPKSKADLKSKIPSGGSTLYENFITACQKFGSVRFLGTRQLVDNKLGEFAWKTHSEVREKSQKLGFGLHQLGLTELNEEGHSFIGIYSKNRYEWLVADFACISQNITTVPLYDVQQSDTISMIVNQTNMKGIFCSSNLTSNLIKLKTQGIINAIHCIIQFEDVDLTTKSQGAEVGLKIISLEEACQLINQGQDNPPNPDSWFTICYTSGTTGKSKGAVITHRNIVTMMAGMADAGFGDINHEDSNLSYLPLAHMLDRAVCHYLTGVGGGIGFFGGDITKLKDDLAELKPTIFVSVPRLYCRFYDAINQMFNSATGAKAVLIKKALRAKQKAYKETGAINHAFWDTLVFKKVKAVLGGRVKVMLTGSAPISGDVINFLKLVFSCPFIEAYGQTETCGGSFTTDFNENEPGIVGGPVSTLEFKLMDVPDMNYLSTDVDEYGKPSPRGEICMRGEPIFKLYYKNPEITMETLDSDGWLHTGDVGVLLPHNKALKIIDRKKNFFKLSQGEYVAAEKVENAYLKSYFVSQIFVYGDSLQYYLVAIVVPEETYIRKHWAHDNGYNPEASFEDICQDPRLKLKIMEDMAKYAKEDKLLGFEIVKKISIEPKAWTVDDLLTPTQKLMRYQAKVKYQDIIKALYQEPL</sequence>
<proteinExistence type="predicted"/>
<dbReference type="AlphaFoldDB" id="A0A1R2C6L6"/>
<reference evidence="4 5" key="1">
    <citation type="submission" date="2016-11" db="EMBL/GenBank/DDBJ databases">
        <title>The macronuclear genome of Stentor coeruleus: a giant cell with tiny introns.</title>
        <authorList>
            <person name="Slabodnick M."/>
            <person name="Ruby J.G."/>
            <person name="Reiff S.B."/>
            <person name="Swart E.C."/>
            <person name="Gosai S."/>
            <person name="Prabakaran S."/>
            <person name="Witkowska E."/>
            <person name="Larue G.E."/>
            <person name="Fisher S."/>
            <person name="Freeman R.M."/>
            <person name="Gunawardena J."/>
            <person name="Chu W."/>
            <person name="Stover N.A."/>
            <person name="Gregory B.D."/>
            <person name="Nowacki M."/>
            <person name="Derisi J."/>
            <person name="Roy S.W."/>
            <person name="Marshall W.F."/>
            <person name="Sood P."/>
        </authorList>
    </citation>
    <scope>NUCLEOTIDE SEQUENCE [LARGE SCALE GENOMIC DNA]</scope>
    <source>
        <strain evidence="4">WM001</strain>
    </source>
</reference>
<dbReference type="Proteomes" id="UP000187209">
    <property type="component" value="Unassembled WGS sequence"/>
</dbReference>
<feature type="domain" description="AMP-dependent synthetase/ligase" evidence="3">
    <location>
        <begin position="70"/>
        <end position="488"/>
    </location>
</feature>
<keyword evidence="5" id="KW-1185">Reference proteome</keyword>
<dbReference type="InterPro" id="IPR000873">
    <property type="entry name" value="AMP-dep_synth/lig_dom"/>
</dbReference>